<organism evidence="1 2">
    <name type="scientific">Kaistia hirudinis</name>
    <dbReference type="NCBI Taxonomy" id="1293440"/>
    <lineage>
        <taxon>Bacteria</taxon>
        <taxon>Pseudomonadati</taxon>
        <taxon>Pseudomonadota</taxon>
        <taxon>Alphaproteobacteria</taxon>
        <taxon>Hyphomicrobiales</taxon>
        <taxon>Kaistiaceae</taxon>
        <taxon>Kaistia</taxon>
    </lineage>
</organism>
<gene>
    <name evidence="1" type="ORF">GGR25_004429</name>
</gene>
<name>A0A840AYR7_9HYPH</name>
<sequence>MTVVLGMLAGCQTVEEAGEAEAQTVCAQGGYGPGRPYHDYCVRSLKPMAMQLEQQRRSAMISNGAAAIAAGIDPKTPKVTCIQQGAVTRCY</sequence>
<protein>
    <submittedName>
        <fullName evidence="1">Uncharacterized protein</fullName>
    </submittedName>
</protein>
<comment type="caution">
    <text evidence="1">The sequence shown here is derived from an EMBL/GenBank/DDBJ whole genome shotgun (WGS) entry which is preliminary data.</text>
</comment>
<accession>A0A840AYR7</accession>
<keyword evidence="2" id="KW-1185">Reference proteome</keyword>
<dbReference type="Proteomes" id="UP000553963">
    <property type="component" value="Unassembled WGS sequence"/>
</dbReference>
<evidence type="ECO:0000313" key="2">
    <source>
        <dbReference type="Proteomes" id="UP000553963"/>
    </source>
</evidence>
<proteinExistence type="predicted"/>
<dbReference type="AlphaFoldDB" id="A0A840AYR7"/>
<dbReference type="RefSeq" id="WP_183401019.1">
    <property type="nucleotide sequence ID" value="NZ_JACIDS010000006.1"/>
</dbReference>
<evidence type="ECO:0000313" key="1">
    <source>
        <dbReference type="EMBL" id="MBB3933356.1"/>
    </source>
</evidence>
<dbReference type="EMBL" id="JACIDS010000006">
    <property type="protein sequence ID" value="MBB3933356.1"/>
    <property type="molecule type" value="Genomic_DNA"/>
</dbReference>
<reference evidence="1 2" key="1">
    <citation type="submission" date="2020-08" db="EMBL/GenBank/DDBJ databases">
        <title>Genomic Encyclopedia of Type Strains, Phase IV (KMG-IV): sequencing the most valuable type-strain genomes for metagenomic binning, comparative biology and taxonomic classification.</title>
        <authorList>
            <person name="Goeker M."/>
        </authorList>
    </citation>
    <scope>NUCLEOTIDE SEQUENCE [LARGE SCALE GENOMIC DNA]</scope>
    <source>
        <strain evidence="1 2">DSM 25966</strain>
    </source>
</reference>